<gene>
    <name evidence="1" type="ORF">BCR33DRAFT_764051</name>
</gene>
<sequence length="171" mass="19078">MLSNQVIKIMSPIPRVNLTTPAGVNPVYIAPRSDGYRIHAWTGCDINGFDGAVYTNIGSAGDCATNCNWYGNTRLFTYNGNERRCICKKPTYVGDFAALMLYGVNQPLKGYDFPGKFDRFNQIAAYDVCRSVSTGHVTVYNINTGVCYYKEFPFLTGRDDVICGYTTDIPW</sequence>
<evidence type="ECO:0000313" key="2">
    <source>
        <dbReference type="Proteomes" id="UP000193642"/>
    </source>
</evidence>
<organism evidence="1 2">
    <name type="scientific">Rhizoclosmatium globosum</name>
    <dbReference type="NCBI Taxonomy" id="329046"/>
    <lineage>
        <taxon>Eukaryota</taxon>
        <taxon>Fungi</taxon>
        <taxon>Fungi incertae sedis</taxon>
        <taxon>Chytridiomycota</taxon>
        <taxon>Chytridiomycota incertae sedis</taxon>
        <taxon>Chytridiomycetes</taxon>
        <taxon>Chytridiales</taxon>
        <taxon>Chytriomycetaceae</taxon>
        <taxon>Rhizoclosmatium</taxon>
    </lineage>
</organism>
<reference evidence="1 2" key="1">
    <citation type="submission" date="2016-07" db="EMBL/GenBank/DDBJ databases">
        <title>Pervasive Adenine N6-methylation of Active Genes in Fungi.</title>
        <authorList>
            <consortium name="DOE Joint Genome Institute"/>
            <person name="Mondo S.J."/>
            <person name="Dannebaum R.O."/>
            <person name="Kuo R.C."/>
            <person name="Labutti K."/>
            <person name="Haridas S."/>
            <person name="Kuo A."/>
            <person name="Salamov A."/>
            <person name="Ahrendt S.R."/>
            <person name="Lipzen A."/>
            <person name="Sullivan W."/>
            <person name="Andreopoulos W.B."/>
            <person name="Clum A."/>
            <person name="Lindquist E."/>
            <person name="Daum C."/>
            <person name="Ramamoorthy G.K."/>
            <person name="Gryganskyi A."/>
            <person name="Culley D."/>
            <person name="Magnuson J.K."/>
            <person name="James T.Y."/>
            <person name="O'Malley M.A."/>
            <person name="Stajich J.E."/>
            <person name="Spatafora J.W."/>
            <person name="Visel A."/>
            <person name="Grigoriev I.V."/>
        </authorList>
    </citation>
    <scope>NUCLEOTIDE SEQUENCE [LARGE SCALE GENOMIC DNA]</scope>
    <source>
        <strain evidence="1 2">JEL800</strain>
    </source>
</reference>
<proteinExistence type="predicted"/>
<dbReference type="AlphaFoldDB" id="A0A1Y2CKU8"/>
<dbReference type="OrthoDB" id="10307629at2759"/>
<name>A0A1Y2CKU8_9FUNG</name>
<protein>
    <submittedName>
        <fullName evidence="1">Uncharacterized protein</fullName>
    </submittedName>
</protein>
<comment type="caution">
    <text evidence="1">The sequence shown here is derived from an EMBL/GenBank/DDBJ whole genome shotgun (WGS) entry which is preliminary data.</text>
</comment>
<dbReference type="EMBL" id="MCGO01000013">
    <property type="protein sequence ID" value="ORY47630.1"/>
    <property type="molecule type" value="Genomic_DNA"/>
</dbReference>
<keyword evidence="2" id="KW-1185">Reference proteome</keyword>
<evidence type="ECO:0000313" key="1">
    <source>
        <dbReference type="EMBL" id="ORY47630.1"/>
    </source>
</evidence>
<accession>A0A1Y2CKU8</accession>
<dbReference type="Proteomes" id="UP000193642">
    <property type="component" value="Unassembled WGS sequence"/>
</dbReference>